<dbReference type="Pfam" id="PF04290">
    <property type="entry name" value="DctQ"/>
    <property type="match status" value="1"/>
</dbReference>
<keyword evidence="4" id="KW-0997">Cell inner membrane</keyword>
<dbReference type="RefSeq" id="WP_127488847.1">
    <property type="nucleotide sequence ID" value="NZ_CP022572.1"/>
</dbReference>
<dbReference type="InterPro" id="IPR007387">
    <property type="entry name" value="TRAP_DctQ"/>
</dbReference>
<feature type="transmembrane region" description="Helical" evidence="9">
    <location>
        <begin position="65"/>
        <end position="82"/>
    </location>
</feature>
<dbReference type="PANTHER" id="PTHR35011:SF11">
    <property type="entry name" value="TRAP TRANSPORTER SMALL PERMEASE PROTEIN"/>
    <property type="match status" value="1"/>
</dbReference>
<keyword evidence="2" id="KW-0813">Transport</keyword>
<organism evidence="11 12">
    <name type="scientific">Neobacillus mesonae</name>
    <dbReference type="NCBI Taxonomy" id="1193713"/>
    <lineage>
        <taxon>Bacteria</taxon>
        <taxon>Bacillati</taxon>
        <taxon>Bacillota</taxon>
        <taxon>Bacilli</taxon>
        <taxon>Bacillales</taxon>
        <taxon>Bacillaceae</taxon>
        <taxon>Neobacillus</taxon>
    </lineage>
</organism>
<comment type="subcellular location">
    <subcellularLocation>
        <location evidence="1">Cell inner membrane</location>
        <topology evidence="1">Multi-pass membrane protein</topology>
    </subcellularLocation>
</comment>
<evidence type="ECO:0000256" key="1">
    <source>
        <dbReference type="ARBA" id="ARBA00004429"/>
    </source>
</evidence>
<dbReference type="GO" id="GO:0022857">
    <property type="term" value="F:transmembrane transporter activity"/>
    <property type="evidence" value="ECO:0007669"/>
    <property type="project" value="TreeGrafter"/>
</dbReference>
<dbReference type="AlphaFoldDB" id="A0A3Q9QXW4"/>
<dbReference type="STRING" id="1193713.GCA_001636315_01786"/>
<comment type="similarity">
    <text evidence="8">Belongs to the TRAP transporter small permease family.</text>
</comment>
<evidence type="ECO:0000256" key="4">
    <source>
        <dbReference type="ARBA" id="ARBA00022519"/>
    </source>
</evidence>
<keyword evidence="6 9" id="KW-1133">Transmembrane helix</keyword>
<accession>A0A3Q9QXW4</accession>
<feature type="transmembrane region" description="Helical" evidence="9">
    <location>
        <begin position="103"/>
        <end position="124"/>
    </location>
</feature>
<evidence type="ECO:0000313" key="12">
    <source>
        <dbReference type="Proteomes" id="UP000282892"/>
    </source>
</evidence>
<keyword evidence="12" id="KW-1185">Reference proteome</keyword>
<proteinExistence type="inferred from homology"/>
<keyword evidence="3" id="KW-1003">Cell membrane</keyword>
<evidence type="ECO:0000313" key="11">
    <source>
        <dbReference type="EMBL" id="AZU64132.1"/>
    </source>
</evidence>
<evidence type="ECO:0000256" key="2">
    <source>
        <dbReference type="ARBA" id="ARBA00022448"/>
    </source>
</evidence>
<dbReference type="OrthoDB" id="9815614at2"/>
<evidence type="ECO:0000256" key="9">
    <source>
        <dbReference type="SAM" id="Phobius"/>
    </source>
</evidence>
<evidence type="ECO:0000256" key="3">
    <source>
        <dbReference type="ARBA" id="ARBA00022475"/>
    </source>
</evidence>
<dbReference type="GO" id="GO:0015740">
    <property type="term" value="P:C4-dicarboxylate transport"/>
    <property type="evidence" value="ECO:0007669"/>
    <property type="project" value="TreeGrafter"/>
</dbReference>
<keyword evidence="7 9" id="KW-0472">Membrane</keyword>
<feature type="transmembrane region" description="Helical" evidence="9">
    <location>
        <begin position="17"/>
        <end position="40"/>
    </location>
</feature>
<feature type="domain" description="Tripartite ATP-independent periplasmic transporters DctQ component" evidence="10">
    <location>
        <begin position="30"/>
        <end position="169"/>
    </location>
</feature>
<dbReference type="EMBL" id="CP022572">
    <property type="protein sequence ID" value="AZU64132.1"/>
    <property type="molecule type" value="Genomic_DNA"/>
</dbReference>
<reference evidence="11 12" key="1">
    <citation type="submission" date="2017-07" db="EMBL/GenBank/DDBJ databases">
        <title>The complete genome sequence of Bacillus mesonae strain H20-5, an efficient strain improving plant abiotic stress resistance.</title>
        <authorList>
            <person name="Kim S.Y."/>
            <person name="Song H."/>
            <person name="Sang M.K."/>
            <person name="Weon H.-Y."/>
            <person name="Song J."/>
        </authorList>
    </citation>
    <scope>NUCLEOTIDE SEQUENCE [LARGE SCALE GENOMIC DNA]</scope>
    <source>
        <strain evidence="11 12">H20-5</strain>
    </source>
</reference>
<evidence type="ECO:0000259" key="10">
    <source>
        <dbReference type="Pfam" id="PF04290"/>
    </source>
</evidence>
<evidence type="ECO:0000256" key="5">
    <source>
        <dbReference type="ARBA" id="ARBA00022692"/>
    </source>
</evidence>
<protein>
    <submittedName>
        <fullName evidence="11">TRAP transporter permease DctQ</fullName>
    </submittedName>
</protein>
<dbReference type="KEGG" id="nmk:CHR53_24435"/>
<dbReference type="Proteomes" id="UP000282892">
    <property type="component" value="Chromosome"/>
</dbReference>
<dbReference type="InterPro" id="IPR055348">
    <property type="entry name" value="DctQ"/>
</dbReference>
<evidence type="ECO:0000256" key="7">
    <source>
        <dbReference type="ARBA" id="ARBA00023136"/>
    </source>
</evidence>
<evidence type="ECO:0000256" key="8">
    <source>
        <dbReference type="ARBA" id="ARBA00038436"/>
    </source>
</evidence>
<dbReference type="GO" id="GO:0005886">
    <property type="term" value="C:plasma membrane"/>
    <property type="evidence" value="ECO:0007669"/>
    <property type="project" value="UniProtKB-SubCell"/>
</dbReference>
<feature type="transmembrane region" description="Helical" evidence="9">
    <location>
        <begin position="144"/>
        <end position="169"/>
    </location>
</feature>
<sequence length="188" mass="21545">MKFLTVISQKINKASRFLLIALFVIAFVAAVYSVFSRFVLQSSFMRNMLPMIDFSVFNFSWIEELIRYLFVWIVFLGIGLVYKSKEHAQVEILHHYLPEKFKGKLLVVIEAVNSAVFLFLIVFGWRILKFTSQQISPSMGLNMTLIYCAVLICSIICLIHAVVNILGLLAMKNQKNSAPIETIEEMPI</sequence>
<name>A0A3Q9QXW4_9BACI</name>
<gene>
    <name evidence="11" type="ORF">CHR53_24435</name>
</gene>
<evidence type="ECO:0000256" key="6">
    <source>
        <dbReference type="ARBA" id="ARBA00022989"/>
    </source>
</evidence>
<keyword evidence="5 9" id="KW-0812">Transmembrane</keyword>
<dbReference type="PANTHER" id="PTHR35011">
    <property type="entry name" value="2,3-DIKETO-L-GULONATE TRAP TRANSPORTER SMALL PERMEASE PROTEIN YIAM"/>
    <property type="match status" value="1"/>
</dbReference>